<feature type="compositionally biased region" description="Basic and acidic residues" evidence="1">
    <location>
        <begin position="177"/>
        <end position="187"/>
    </location>
</feature>
<proteinExistence type="predicted"/>
<sequence>MLPLDQQAIAQKLFSDVLFLGKLGQLTTTASVLPTSPASLPMPVCGPSPTVPYYHSRYSQPFERFNHQYDRFSSVSDLASPPMSNHGSTSSQTTPSPSPRIAAQVSGIMVDINDGDIAALYFKSLYILPVAKKRCAFSRQSGSFVPAVDQVGVKRLHAEIEGQSPEPSEDGDEDQDEEKKARMEGDQ</sequence>
<dbReference type="EMBL" id="OC318517">
    <property type="protein sequence ID" value="CAD7402341.1"/>
    <property type="molecule type" value="Genomic_DNA"/>
</dbReference>
<protein>
    <submittedName>
        <fullName evidence="2">Uncharacterized protein</fullName>
    </submittedName>
</protein>
<reference evidence="2" key="1">
    <citation type="submission" date="2020-11" db="EMBL/GenBank/DDBJ databases">
        <authorList>
            <person name="Tran Van P."/>
        </authorList>
    </citation>
    <scope>NUCLEOTIDE SEQUENCE</scope>
</reference>
<dbReference type="AlphaFoldDB" id="A0A7R9CTQ6"/>
<feature type="region of interest" description="Disordered" evidence="1">
    <location>
        <begin position="76"/>
        <end position="100"/>
    </location>
</feature>
<feature type="compositionally biased region" description="Acidic residues" evidence="1">
    <location>
        <begin position="167"/>
        <end position="176"/>
    </location>
</feature>
<evidence type="ECO:0000313" key="2">
    <source>
        <dbReference type="EMBL" id="CAD7402341.1"/>
    </source>
</evidence>
<accession>A0A7R9CTQ6</accession>
<feature type="compositionally biased region" description="Polar residues" evidence="1">
    <location>
        <begin position="76"/>
        <end position="87"/>
    </location>
</feature>
<gene>
    <name evidence="2" type="ORF">TCEB3V08_LOCUS6442</name>
</gene>
<name>A0A7R9CTQ6_TIMCR</name>
<evidence type="ECO:0000256" key="1">
    <source>
        <dbReference type="SAM" id="MobiDB-lite"/>
    </source>
</evidence>
<feature type="region of interest" description="Disordered" evidence="1">
    <location>
        <begin position="157"/>
        <end position="187"/>
    </location>
</feature>
<organism evidence="2">
    <name type="scientific">Timema cristinae</name>
    <name type="common">Walking stick</name>
    <dbReference type="NCBI Taxonomy" id="61476"/>
    <lineage>
        <taxon>Eukaryota</taxon>
        <taxon>Metazoa</taxon>
        <taxon>Ecdysozoa</taxon>
        <taxon>Arthropoda</taxon>
        <taxon>Hexapoda</taxon>
        <taxon>Insecta</taxon>
        <taxon>Pterygota</taxon>
        <taxon>Neoptera</taxon>
        <taxon>Polyneoptera</taxon>
        <taxon>Phasmatodea</taxon>
        <taxon>Timematodea</taxon>
        <taxon>Timematoidea</taxon>
        <taxon>Timematidae</taxon>
        <taxon>Timema</taxon>
    </lineage>
</organism>